<sequence length="193" mass="22480">KSYEIEMPPPKKKTQKYVQQTLTNILAASKRDSEDHKYPNKRRKSLDKSNTPNEVISGKEPKKSKFRVKQQETVNDSYEDMSEDELDTQERVEPESNEEFENDILKSKEIETSERNDKVVKQAKLTFHNEGLSPAEKILNEFDLNYKYGPCVGLKRLDRWERAKKFGLNPPLEVKELLMKTAGLEESIFNGRV</sequence>
<reference evidence="1" key="1">
    <citation type="submission" date="2021-06" db="EMBL/GenBank/DDBJ databases">
        <authorList>
            <person name="Kallberg Y."/>
            <person name="Tangrot J."/>
            <person name="Rosling A."/>
        </authorList>
    </citation>
    <scope>NUCLEOTIDE SEQUENCE</scope>
    <source>
        <strain evidence="1">IL203A</strain>
    </source>
</reference>
<dbReference type="EMBL" id="CAJVPU010004572">
    <property type="protein sequence ID" value="CAG8534957.1"/>
    <property type="molecule type" value="Genomic_DNA"/>
</dbReference>
<accession>A0ACA9LPE4</accession>
<organism evidence="1 2">
    <name type="scientific">Dentiscutata heterogama</name>
    <dbReference type="NCBI Taxonomy" id="1316150"/>
    <lineage>
        <taxon>Eukaryota</taxon>
        <taxon>Fungi</taxon>
        <taxon>Fungi incertae sedis</taxon>
        <taxon>Mucoromycota</taxon>
        <taxon>Glomeromycotina</taxon>
        <taxon>Glomeromycetes</taxon>
        <taxon>Diversisporales</taxon>
        <taxon>Gigasporaceae</taxon>
        <taxon>Dentiscutata</taxon>
    </lineage>
</organism>
<proteinExistence type="predicted"/>
<gene>
    <name evidence="1" type="ORF">DHETER_LOCUS4538</name>
</gene>
<feature type="non-terminal residue" evidence="1">
    <location>
        <position position="1"/>
    </location>
</feature>
<protein>
    <submittedName>
        <fullName evidence="1">15320_t:CDS:1</fullName>
    </submittedName>
</protein>
<evidence type="ECO:0000313" key="2">
    <source>
        <dbReference type="Proteomes" id="UP000789702"/>
    </source>
</evidence>
<dbReference type="Proteomes" id="UP000789702">
    <property type="component" value="Unassembled WGS sequence"/>
</dbReference>
<keyword evidence="2" id="KW-1185">Reference proteome</keyword>
<comment type="caution">
    <text evidence="1">The sequence shown here is derived from an EMBL/GenBank/DDBJ whole genome shotgun (WGS) entry which is preliminary data.</text>
</comment>
<name>A0ACA9LPE4_9GLOM</name>
<evidence type="ECO:0000313" key="1">
    <source>
        <dbReference type="EMBL" id="CAG8534957.1"/>
    </source>
</evidence>